<sequence length="518" mass="56705">MEKKKKKKKNDYTSHEATKSNELLRKEDQNHSNVGLSALKNAAISTSSDDNAPPSNQQFQPVVQWPQTTQSMEQLPLNSKPCVPIQSPSPTTLLSQWPLSQHQQPNQPPPHLTQPAMPFWLAQQPGYRLSGANAPFAPVGRTDISWQGPATGGISNQAQIPSFCYHVNYPYPGFPGPWDPTSWWGQAQQSLHHCAYSFPGACGYLSSWSPLMPGCSANSTQFFQRGTIQPPPKLSQKHQLLWEAQSAENVQLWAVVGQLQSELADYKSRLIKLESEVFSEKPTIHEPTTLATGTCLAGQSSKKGRPKKQISSVDALPRPHGRKPAQCNVQADEAKQPGFRKKSLKKIEQKENPVQQPNGGNNANVLTKWCSGIEISGPNPLFPSQIHNDIPSVGLCSSELKAIDNENGDSKTVFSMFSHHVKGVEPKGASENNENFGWTSNIPSGQYGRDLINISTQGYFNADANVTGEGMRNVVVGWSFGNEEAAPRSLQNAAVDSANDEDEEMEEDDDSSGAEDIA</sequence>
<dbReference type="EMBL" id="CM045759">
    <property type="protein sequence ID" value="KAI8017490.1"/>
    <property type="molecule type" value="Genomic_DNA"/>
</dbReference>
<proteinExistence type="predicted"/>
<reference evidence="1 2" key="1">
    <citation type="journal article" date="2022" name="Plant J.">
        <title>Chromosome-level genome of Camellia lanceoleosa provides a valuable resource for understanding genome evolution and self-incompatibility.</title>
        <authorList>
            <person name="Gong W."/>
            <person name="Xiao S."/>
            <person name="Wang L."/>
            <person name="Liao Z."/>
            <person name="Chang Y."/>
            <person name="Mo W."/>
            <person name="Hu G."/>
            <person name="Li W."/>
            <person name="Zhao G."/>
            <person name="Zhu H."/>
            <person name="Hu X."/>
            <person name="Ji K."/>
            <person name="Xiang X."/>
            <person name="Song Q."/>
            <person name="Yuan D."/>
            <person name="Jin S."/>
            <person name="Zhang L."/>
        </authorList>
    </citation>
    <scope>NUCLEOTIDE SEQUENCE [LARGE SCALE GENOMIC DNA]</scope>
    <source>
        <strain evidence="1">SQ_2022a</strain>
    </source>
</reference>
<evidence type="ECO:0000313" key="1">
    <source>
        <dbReference type="EMBL" id="KAI8017490.1"/>
    </source>
</evidence>
<organism evidence="1 2">
    <name type="scientific">Camellia lanceoleosa</name>
    <dbReference type="NCBI Taxonomy" id="1840588"/>
    <lineage>
        <taxon>Eukaryota</taxon>
        <taxon>Viridiplantae</taxon>
        <taxon>Streptophyta</taxon>
        <taxon>Embryophyta</taxon>
        <taxon>Tracheophyta</taxon>
        <taxon>Spermatophyta</taxon>
        <taxon>Magnoliopsida</taxon>
        <taxon>eudicotyledons</taxon>
        <taxon>Gunneridae</taxon>
        <taxon>Pentapetalae</taxon>
        <taxon>asterids</taxon>
        <taxon>Ericales</taxon>
        <taxon>Theaceae</taxon>
        <taxon>Camellia</taxon>
    </lineage>
</organism>
<comment type="caution">
    <text evidence="1">The sequence shown here is derived from an EMBL/GenBank/DDBJ whole genome shotgun (WGS) entry which is preliminary data.</text>
</comment>
<accession>A0ACC0HYG7</accession>
<dbReference type="Proteomes" id="UP001060215">
    <property type="component" value="Chromosome 2"/>
</dbReference>
<protein>
    <submittedName>
        <fullName evidence="1">Uncharacterized protein</fullName>
    </submittedName>
</protein>
<keyword evidence="2" id="KW-1185">Reference proteome</keyword>
<gene>
    <name evidence="1" type="ORF">LOK49_LG04G03180</name>
</gene>
<evidence type="ECO:0000313" key="2">
    <source>
        <dbReference type="Proteomes" id="UP001060215"/>
    </source>
</evidence>
<name>A0ACC0HYG7_9ERIC</name>